<proteinExistence type="predicted"/>
<gene>
    <name evidence="1" type="ORF">BACPEC_02880</name>
</gene>
<evidence type="ECO:0000313" key="1">
    <source>
        <dbReference type="EMBL" id="EEC56371.1"/>
    </source>
</evidence>
<reference evidence="1 2" key="1">
    <citation type="submission" date="2008-11" db="EMBL/GenBank/DDBJ databases">
        <title>Draft genome sequence of Bacteroides pectinophilus (ATCC 43243).</title>
        <authorList>
            <person name="Sudarsanam P."/>
            <person name="Ley R."/>
            <person name="Guruge J."/>
            <person name="Turnbaugh P.J."/>
            <person name="Mahowald M."/>
            <person name="Liep D."/>
            <person name="Gordon J."/>
        </authorList>
    </citation>
    <scope>NUCLEOTIDE SEQUENCE [LARGE SCALE GENOMIC DNA]</scope>
    <source>
        <strain evidence="1 2">ATCC 43243</strain>
    </source>
</reference>
<evidence type="ECO:0008006" key="3">
    <source>
        <dbReference type="Google" id="ProtNLM"/>
    </source>
</evidence>
<name>B7AVY0_9FIRM</name>
<dbReference type="STRING" id="483218.BACPEC_02880"/>
<protein>
    <recommendedName>
        <fullName evidence="3">L-2-amino-thiazoline-4-carboxylic acid hydrolase</fullName>
    </recommendedName>
</protein>
<dbReference type="Proteomes" id="UP000003136">
    <property type="component" value="Unassembled WGS sequence"/>
</dbReference>
<organism evidence="1 2">
    <name type="scientific">[Bacteroides] pectinophilus ATCC 43243</name>
    <dbReference type="NCBI Taxonomy" id="483218"/>
    <lineage>
        <taxon>Bacteria</taxon>
        <taxon>Bacillati</taxon>
        <taxon>Bacillota</taxon>
        <taxon>Clostridia</taxon>
        <taxon>Eubacteriales</taxon>
    </lineage>
</organism>
<keyword evidence="2" id="KW-1185">Reference proteome</keyword>
<sequence length="229" mass="26243">MKYAGMPMAMWIIFSKSFKRNLTDVLKYDEQESRRITAEAKKKYRAVIEKLPEFEKADRFKMNIVNCAMLSAFFLNMPKLPDVDSATEYYKKSMMTGMMQWFCRMSGKKKYSESDIKSMKDTAKLKAGDRNPYSWNMEFYEYEDGSGYEARFTMCGICTLMKELGLEGLIPAMCRLDYTMSEAGGVTDFVREYTLASGGPYCDCGYKKKGAGHLAEPDEGSEKAAIRHK</sequence>
<accession>B7AVY0</accession>
<dbReference type="InterPro" id="IPR026002">
    <property type="entry name" value="ATC_hydrolase-like"/>
</dbReference>
<dbReference type="Pfam" id="PF14196">
    <property type="entry name" value="ATC_hydrolase"/>
    <property type="match status" value="1"/>
</dbReference>
<comment type="caution">
    <text evidence="1">The sequence shown here is derived from an EMBL/GenBank/DDBJ whole genome shotgun (WGS) entry which is preliminary data.</text>
</comment>
<evidence type="ECO:0000313" key="2">
    <source>
        <dbReference type="Proteomes" id="UP000003136"/>
    </source>
</evidence>
<dbReference type="HOGENOM" id="CLU_1207867_0_0_9"/>
<dbReference type="EMBL" id="ABVQ01000037">
    <property type="protein sequence ID" value="EEC56371.1"/>
    <property type="molecule type" value="Genomic_DNA"/>
</dbReference>
<reference evidence="1 2" key="2">
    <citation type="submission" date="2008-11" db="EMBL/GenBank/DDBJ databases">
        <authorList>
            <person name="Fulton L."/>
            <person name="Clifton S."/>
            <person name="Fulton B."/>
            <person name="Xu J."/>
            <person name="Minx P."/>
            <person name="Pepin K.H."/>
            <person name="Johnson M."/>
            <person name="Bhonagiri V."/>
            <person name="Nash W.E."/>
            <person name="Mardis E.R."/>
            <person name="Wilson R.K."/>
        </authorList>
    </citation>
    <scope>NUCLEOTIDE SEQUENCE [LARGE SCALE GENOMIC DNA]</scope>
    <source>
        <strain evidence="1 2">ATCC 43243</strain>
    </source>
</reference>
<dbReference type="AlphaFoldDB" id="B7AVY0"/>
<dbReference type="eggNOG" id="ENOG502Z9NU">
    <property type="taxonomic scope" value="Bacteria"/>
</dbReference>